<keyword evidence="3" id="KW-0285">Flavoprotein</keyword>
<dbReference type="InterPro" id="IPR007867">
    <property type="entry name" value="GMC_OxRtase_C"/>
</dbReference>
<comment type="caution">
    <text evidence="6">The sequence shown here is derived from an EMBL/GenBank/DDBJ whole genome shotgun (WGS) entry which is preliminary data.</text>
</comment>
<dbReference type="OrthoDB" id="269227at2759"/>
<dbReference type="Pfam" id="PF00732">
    <property type="entry name" value="GMC_oxred_N"/>
    <property type="match status" value="1"/>
</dbReference>
<evidence type="ECO:0000259" key="5">
    <source>
        <dbReference type="PROSITE" id="PS00624"/>
    </source>
</evidence>
<dbReference type="Pfam" id="PF05199">
    <property type="entry name" value="GMC_oxred_C"/>
    <property type="match status" value="1"/>
</dbReference>
<dbReference type="InterPro" id="IPR012132">
    <property type="entry name" value="GMC_OxRdtase"/>
</dbReference>
<dbReference type="PIRSF" id="PIRSF000137">
    <property type="entry name" value="Alcohol_oxidase"/>
    <property type="match status" value="1"/>
</dbReference>
<dbReference type="PROSITE" id="PS00624">
    <property type="entry name" value="GMC_OXRED_2"/>
    <property type="match status" value="1"/>
</dbReference>
<evidence type="ECO:0000313" key="7">
    <source>
        <dbReference type="Proteomes" id="UP000813444"/>
    </source>
</evidence>
<feature type="binding site" evidence="2">
    <location>
        <position position="95"/>
    </location>
    <ligand>
        <name>FAD</name>
        <dbReference type="ChEBI" id="CHEBI:57692"/>
    </ligand>
</feature>
<dbReference type="PROSITE" id="PS00623">
    <property type="entry name" value="GMC_OXRED_1"/>
    <property type="match status" value="1"/>
</dbReference>
<organism evidence="6 7">
    <name type="scientific">Stachybotrys elegans</name>
    <dbReference type="NCBI Taxonomy" id="80388"/>
    <lineage>
        <taxon>Eukaryota</taxon>
        <taxon>Fungi</taxon>
        <taxon>Dikarya</taxon>
        <taxon>Ascomycota</taxon>
        <taxon>Pezizomycotina</taxon>
        <taxon>Sordariomycetes</taxon>
        <taxon>Hypocreomycetidae</taxon>
        <taxon>Hypocreales</taxon>
        <taxon>Stachybotryaceae</taxon>
        <taxon>Stachybotrys</taxon>
    </lineage>
</organism>
<evidence type="ECO:0000259" key="4">
    <source>
        <dbReference type="PROSITE" id="PS00623"/>
    </source>
</evidence>
<comment type="cofactor">
    <cofactor evidence="2">
        <name>FAD</name>
        <dbReference type="ChEBI" id="CHEBI:57692"/>
    </cofactor>
</comment>
<dbReference type="GO" id="GO:0050660">
    <property type="term" value="F:flavin adenine dinucleotide binding"/>
    <property type="evidence" value="ECO:0007669"/>
    <property type="project" value="InterPro"/>
</dbReference>
<dbReference type="PANTHER" id="PTHR11552:SF78">
    <property type="entry name" value="GLUCOSE-METHANOL-CHOLINE OXIDOREDUCTASE N-TERMINAL DOMAIN-CONTAINING PROTEIN"/>
    <property type="match status" value="1"/>
</dbReference>
<keyword evidence="2 3" id="KW-0274">FAD</keyword>
<evidence type="ECO:0000256" key="3">
    <source>
        <dbReference type="RuleBase" id="RU003968"/>
    </source>
</evidence>
<gene>
    <name evidence="6" type="ORF">B0I35DRAFT_482041</name>
</gene>
<dbReference type="InterPro" id="IPR000172">
    <property type="entry name" value="GMC_OxRdtase_N"/>
</dbReference>
<accession>A0A8K0SNR1</accession>
<feature type="binding site" evidence="2">
    <location>
        <position position="235"/>
    </location>
    <ligand>
        <name>FAD</name>
        <dbReference type="ChEBI" id="CHEBI:57692"/>
    </ligand>
</feature>
<evidence type="ECO:0000256" key="2">
    <source>
        <dbReference type="PIRSR" id="PIRSR000137-2"/>
    </source>
</evidence>
<keyword evidence="7" id="KW-1185">Reference proteome</keyword>
<dbReference type="InterPro" id="IPR036188">
    <property type="entry name" value="FAD/NAD-bd_sf"/>
</dbReference>
<comment type="similarity">
    <text evidence="1 3">Belongs to the GMC oxidoreductase family.</text>
</comment>
<evidence type="ECO:0000256" key="1">
    <source>
        <dbReference type="ARBA" id="ARBA00010790"/>
    </source>
</evidence>
<dbReference type="SUPFAM" id="SSF54373">
    <property type="entry name" value="FAD-linked reductases, C-terminal domain"/>
    <property type="match status" value="1"/>
</dbReference>
<dbReference type="Gene3D" id="3.50.50.60">
    <property type="entry name" value="FAD/NAD(P)-binding domain"/>
    <property type="match status" value="1"/>
</dbReference>
<dbReference type="AlphaFoldDB" id="A0A8K0SNR1"/>
<feature type="domain" description="Glucose-methanol-choline oxidoreductase N-terminal" evidence="4">
    <location>
        <begin position="93"/>
        <end position="116"/>
    </location>
</feature>
<protein>
    <submittedName>
        <fullName evidence="6">Glucose dehydrogenase</fullName>
    </submittedName>
</protein>
<dbReference type="PANTHER" id="PTHR11552">
    <property type="entry name" value="GLUCOSE-METHANOL-CHOLINE GMC OXIDOREDUCTASE"/>
    <property type="match status" value="1"/>
</dbReference>
<dbReference type="GO" id="GO:0016614">
    <property type="term" value="F:oxidoreductase activity, acting on CH-OH group of donors"/>
    <property type="evidence" value="ECO:0007669"/>
    <property type="project" value="InterPro"/>
</dbReference>
<dbReference type="Proteomes" id="UP000813444">
    <property type="component" value="Unassembled WGS sequence"/>
</dbReference>
<reference evidence="6" key="1">
    <citation type="journal article" date="2021" name="Nat. Commun.">
        <title>Genetic determinants of endophytism in the Arabidopsis root mycobiome.</title>
        <authorList>
            <person name="Mesny F."/>
            <person name="Miyauchi S."/>
            <person name="Thiergart T."/>
            <person name="Pickel B."/>
            <person name="Atanasova L."/>
            <person name="Karlsson M."/>
            <person name="Huettel B."/>
            <person name="Barry K.W."/>
            <person name="Haridas S."/>
            <person name="Chen C."/>
            <person name="Bauer D."/>
            <person name="Andreopoulos W."/>
            <person name="Pangilinan J."/>
            <person name="LaButti K."/>
            <person name="Riley R."/>
            <person name="Lipzen A."/>
            <person name="Clum A."/>
            <person name="Drula E."/>
            <person name="Henrissat B."/>
            <person name="Kohler A."/>
            <person name="Grigoriev I.V."/>
            <person name="Martin F.M."/>
            <person name="Hacquard S."/>
        </authorList>
    </citation>
    <scope>NUCLEOTIDE SEQUENCE</scope>
    <source>
        <strain evidence="6">MPI-CAGE-CH-0235</strain>
    </source>
</reference>
<dbReference type="Gene3D" id="3.30.560.10">
    <property type="entry name" value="Glucose Oxidase, domain 3"/>
    <property type="match status" value="1"/>
</dbReference>
<dbReference type="SUPFAM" id="SSF51905">
    <property type="entry name" value="FAD/NAD(P)-binding domain"/>
    <property type="match status" value="1"/>
</dbReference>
<name>A0A8K0SNR1_9HYPO</name>
<evidence type="ECO:0000313" key="6">
    <source>
        <dbReference type="EMBL" id="KAH7310752.1"/>
    </source>
</evidence>
<sequence>MPIHQLLPDDIAEVDIIISGGGTAGCIVAARLAQADPTLSILVVEGGSEADGPDTRNPALYRANLAPGCPNLKVYVGEAEKQLLDRQPYVGVGNVLGGGSSVNALIYTRASSTDYDSWQAEGWSGDEVLPFLKKFENYDDGDESNVHGSQGPVWVSTGKYKGAELADDFIQATAQTGCPEVKDVHDFHTAHGVSVAKRYVSPHDGGRQGTFHVYLDPLLQTDSYPNLHVVVRSQVKKALLDATQARATGIVYQTTSGEGDQDQPVTERIVRARRMVILTAGALGSPTILERSGIGHPQVLERAGISLLHKLPGVGNGFQDHHSVGYTYHSKIPMEDSFESIHNGHRDVTSLIDNDDPLLSWNGVDAFAKLRPTEEEVDSLGPAFRQKWDKDFRDVPTKPLVGLILFHGFYLNTHLFPVDTYFTIGSFTSYPYSRGHIHVTGPSLNDPVNFKAGYLSDEGDFDLTAQVWAYKKQRQIVRKMKSLRGEISHQHPSFAEGSNALCPTTWGAAEPVENTVDYTDQDDDAIQQFLRGQLGTTFHPLGTCRMGPADDELAVVDHKLSVHGISGLKIADLSIAPLNVGVNTMSTALLIGEKAADIFIRELAL</sequence>
<proteinExistence type="inferred from homology"/>
<dbReference type="EMBL" id="JAGPNK010000012">
    <property type="protein sequence ID" value="KAH7310752.1"/>
    <property type="molecule type" value="Genomic_DNA"/>
</dbReference>
<feature type="domain" description="Glucose-methanol-choline oxidoreductase N-terminal" evidence="5">
    <location>
        <begin position="281"/>
        <end position="295"/>
    </location>
</feature>